<evidence type="ECO:0000313" key="3">
    <source>
        <dbReference type="Proteomes" id="UP001165667"/>
    </source>
</evidence>
<reference evidence="2" key="1">
    <citation type="submission" date="2022-05" db="EMBL/GenBank/DDBJ databases">
        <authorList>
            <person name="Pankratov T."/>
        </authorList>
    </citation>
    <scope>NUCLEOTIDE SEQUENCE</scope>
    <source>
        <strain evidence="2">BP6-180914</strain>
    </source>
</reference>
<dbReference type="AlphaFoldDB" id="A0AA41Z1R5"/>
<comment type="caution">
    <text evidence="2">The sequence shown here is derived from an EMBL/GenBank/DDBJ whole genome shotgun (WGS) entry which is preliminary data.</text>
</comment>
<proteinExistence type="predicted"/>
<feature type="transmembrane region" description="Helical" evidence="1">
    <location>
        <begin position="12"/>
        <end position="29"/>
    </location>
</feature>
<organism evidence="2 3">
    <name type="scientific">Lichenifustis flavocetrariae</name>
    <dbReference type="NCBI Taxonomy" id="2949735"/>
    <lineage>
        <taxon>Bacteria</taxon>
        <taxon>Pseudomonadati</taxon>
        <taxon>Pseudomonadota</taxon>
        <taxon>Alphaproteobacteria</taxon>
        <taxon>Hyphomicrobiales</taxon>
        <taxon>Lichenihabitantaceae</taxon>
        <taxon>Lichenifustis</taxon>
    </lineage>
</organism>
<dbReference type="Proteomes" id="UP001165667">
    <property type="component" value="Unassembled WGS sequence"/>
</dbReference>
<dbReference type="RefSeq" id="WP_282585265.1">
    <property type="nucleotide sequence ID" value="NZ_JAMOIM010000007.1"/>
</dbReference>
<keyword evidence="1" id="KW-1133">Transmembrane helix</keyword>
<keyword evidence="1" id="KW-0812">Transmembrane</keyword>
<name>A0AA41Z1R5_9HYPH</name>
<keyword evidence="1" id="KW-0472">Membrane</keyword>
<sequence>MTDKSSPNRANIAALIAVVILAALLLWVAQSIMAHNKLQNCLDSGRRDCLPVDAGARAP</sequence>
<evidence type="ECO:0000256" key="1">
    <source>
        <dbReference type="SAM" id="Phobius"/>
    </source>
</evidence>
<protein>
    <submittedName>
        <fullName evidence="2">Uncharacterized protein</fullName>
    </submittedName>
</protein>
<keyword evidence="3" id="KW-1185">Reference proteome</keyword>
<dbReference type="EMBL" id="JAMOIM010000007">
    <property type="protein sequence ID" value="MCW6508903.1"/>
    <property type="molecule type" value="Genomic_DNA"/>
</dbReference>
<accession>A0AA41Z1R5</accession>
<evidence type="ECO:0000313" key="2">
    <source>
        <dbReference type="EMBL" id="MCW6508903.1"/>
    </source>
</evidence>
<gene>
    <name evidence="2" type="ORF">M8523_12820</name>
</gene>